<dbReference type="Gene3D" id="3.40.50.720">
    <property type="entry name" value="NAD(P)-binding Rossmann-like Domain"/>
    <property type="match status" value="1"/>
</dbReference>
<dbReference type="SUPFAM" id="SSF51735">
    <property type="entry name" value="NAD(P)-binding Rossmann-fold domains"/>
    <property type="match status" value="1"/>
</dbReference>
<dbReference type="RefSeq" id="WP_406750755.1">
    <property type="nucleotide sequence ID" value="NZ_JBEWZH010000004.1"/>
</dbReference>
<dbReference type="PANTHER" id="PTHR43242:SF1">
    <property type="entry name" value="NAD(P)-BINDING ROSSMANN-FOLD SUPERFAMILY PROTEIN"/>
    <property type="match status" value="1"/>
</dbReference>
<sequence>MLKKILLVGGTGYLGRHLTSHLMEEESEVFFTGTVNSQQENYFQVNFEDPQSYSSLLGHSFDLVIVLAAKLNSLSTCDLTHPDLSVNTLGYASFLQYLKDHHLTAKIIYISSMTVYSPKNQLPVSESGEIAPVNTYGLSKYIGECVTSFFCNNSNIIGVILRLPGIYGGDKKGGFLYNTINHLKNDKPVQISTKNLVFWETIHIDDLCLMIRDFIRKYEWKQKIDVYNVCYGKETDFYETFEFIKTRTANQEANISEPVKGYIPFFLSNEKLKKIIPVREDYFGKLEEYITDIE</sequence>
<keyword evidence="3" id="KW-1185">Reference proteome</keyword>
<dbReference type="CDD" id="cd08946">
    <property type="entry name" value="SDR_e"/>
    <property type="match status" value="1"/>
</dbReference>
<organism evidence="2 3">
    <name type="scientific">Aquirufa salirivi</name>
    <dbReference type="NCBI Taxonomy" id="3104729"/>
    <lineage>
        <taxon>Bacteria</taxon>
        <taxon>Pseudomonadati</taxon>
        <taxon>Bacteroidota</taxon>
        <taxon>Cytophagia</taxon>
        <taxon>Cytophagales</taxon>
        <taxon>Flectobacillaceae</taxon>
        <taxon>Aquirufa</taxon>
    </lineage>
</organism>
<proteinExistence type="predicted"/>
<evidence type="ECO:0000313" key="3">
    <source>
        <dbReference type="Proteomes" id="UP001623558"/>
    </source>
</evidence>
<feature type="domain" description="NAD-dependent epimerase/dehydratase" evidence="1">
    <location>
        <begin position="5"/>
        <end position="230"/>
    </location>
</feature>
<reference evidence="2 3" key="1">
    <citation type="submission" date="2024-07" db="EMBL/GenBank/DDBJ databases">
        <authorList>
            <person name="Pitt A."/>
            <person name="Hahn M.W."/>
        </authorList>
    </citation>
    <scope>NUCLEOTIDE SEQUENCE [LARGE SCALE GENOMIC DNA]</scope>
    <source>
        <strain evidence="2 3">1-SAACH-A3</strain>
    </source>
</reference>
<name>A0ABW8RTY4_9BACT</name>
<evidence type="ECO:0000259" key="1">
    <source>
        <dbReference type="Pfam" id="PF01370"/>
    </source>
</evidence>
<protein>
    <submittedName>
        <fullName evidence="2">NAD(P)-dependent oxidoreductase</fullName>
    </submittedName>
</protein>
<dbReference type="EMBL" id="JBEWZH010000004">
    <property type="protein sequence ID" value="MFL0162056.1"/>
    <property type="molecule type" value="Genomic_DNA"/>
</dbReference>
<evidence type="ECO:0000313" key="2">
    <source>
        <dbReference type="EMBL" id="MFL0162056.1"/>
    </source>
</evidence>
<dbReference type="Pfam" id="PF01370">
    <property type="entry name" value="Epimerase"/>
    <property type="match status" value="1"/>
</dbReference>
<dbReference type="InterPro" id="IPR036291">
    <property type="entry name" value="NAD(P)-bd_dom_sf"/>
</dbReference>
<gene>
    <name evidence="2" type="ORF">U0R11_06600</name>
</gene>
<comment type="caution">
    <text evidence="2">The sequence shown here is derived from an EMBL/GenBank/DDBJ whole genome shotgun (WGS) entry which is preliminary data.</text>
</comment>
<dbReference type="PANTHER" id="PTHR43242">
    <property type="entry name" value="NAD(P)-BINDING ROSSMANN-FOLD SUPERFAMILY PROTEIN"/>
    <property type="match status" value="1"/>
</dbReference>
<dbReference type="Proteomes" id="UP001623558">
    <property type="component" value="Unassembled WGS sequence"/>
</dbReference>
<dbReference type="InterPro" id="IPR001509">
    <property type="entry name" value="Epimerase_deHydtase"/>
</dbReference>
<accession>A0ABW8RTY4</accession>